<feature type="domain" description="Beta-ketoacyl synthase-like N-terminal" evidence="1">
    <location>
        <begin position="22"/>
        <end position="249"/>
    </location>
</feature>
<proteinExistence type="predicted"/>
<name>A0A0R0BPC9_9GAMM</name>
<dbReference type="Proteomes" id="UP000051254">
    <property type="component" value="Unassembled WGS sequence"/>
</dbReference>
<dbReference type="RefSeq" id="WP_057666980.1">
    <property type="nucleotide sequence ID" value="NZ_LDJH01000024.1"/>
</dbReference>
<keyword evidence="3" id="KW-1185">Reference proteome</keyword>
<gene>
    <name evidence="2" type="ORF">ABB25_11645</name>
</gene>
<evidence type="ECO:0000313" key="2">
    <source>
        <dbReference type="EMBL" id="KRG55540.1"/>
    </source>
</evidence>
<sequence length="253" mass="27644">MVRFSVEGWAAWAPGLETRQSWLDWSQAPALPEGDQTPLLTEIPAMQRRRIERLGRLAIQVACWCEQPGEDVQVPMVFASRHGDVMRSIELLQALVAGEPLSPTAFGLSVHNAVAALYSIARRNRANYQAIAAGEATVEAALVEACALLAEGAPEVRVVVYDSQLPAVYAGFRQQPDPYYAWCWRVTPAHEDDTAAWQLAWEPSTTAAALPEPASASDALPHGLALMRFLLAPAPATLALQDGPLCWRWTRHG</sequence>
<comment type="caution">
    <text evidence="2">The sequence shown here is derived from an EMBL/GenBank/DDBJ whole genome shotgun (WGS) entry which is preliminary data.</text>
</comment>
<organism evidence="2 3">
    <name type="scientific">Stenotrophomonas koreensis</name>
    <dbReference type="NCBI Taxonomy" id="266128"/>
    <lineage>
        <taxon>Bacteria</taxon>
        <taxon>Pseudomonadati</taxon>
        <taxon>Pseudomonadota</taxon>
        <taxon>Gammaproteobacteria</taxon>
        <taxon>Lysobacterales</taxon>
        <taxon>Lysobacteraceae</taxon>
        <taxon>Stenotrophomonas</taxon>
    </lineage>
</organism>
<dbReference type="EMBL" id="LDJH01000024">
    <property type="protein sequence ID" value="KRG55540.1"/>
    <property type="molecule type" value="Genomic_DNA"/>
</dbReference>
<dbReference type="AlphaFoldDB" id="A0A0R0BPC9"/>
<dbReference type="InterPro" id="IPR014030">
    <property type="entry name" value="Ketoacyl_synth_N"/>
</dbReference>
<dbReference type="STRING" id="266128.ABB25_11645"/>
<dbReference type="PATRIC" id="fig|266128.3.peg.1392"/>
<protein>
    <submittedName>
        <fullName evidence="2">3-oxoacyl-ACP synthase</fullName>
    </submittedName>
</protein>
<evidence type="ECO:0000313" key="3">
    <source>
        <dbReference type="Proteomes" id="UP000051254"/>
    </source>
</evidence>
<dbReference type="OrthoDB" id="9798676at2"/>
<evidence type="ECO:0000259" key="1">
    <source>
        <dbReference type="Pfam" id="PF13723"/>
    </source>
</evidence>
<reference evidence="2 3" key="1">
    <citation type="submission" date="2015-05" db="EMBL/GenBank/DDBJ databases">
        <title>Genome sequencing and analysis of members of genus Stenotrophomonas.</title>
        <authorList>
            <person name="Patil P.P."/>
            <person name="Midha S."/>
            <person name="Patil P.B."/>
        </authorList>
    </citation>
    <scope>NUCLEOTIDE SEQUENCE [LARGE SCALE GENOMIC DNA]</scope>
    <source>
        <strain evidence="2 3">DSM 17805</strain>
    </source>
</reference>
<dbReference type="Pfam" id="PF13723">
    <property type="entry name" value="Ketoacyl-synt_2"/>
    <property type="match status" value="1"/>
</dbReference>
<accession>A0A0R0BPC9</accession>